<reference evidence="3 4" key="1">
    <citation type="journal article" date="2015" name="Sci. Rep.">
        <title>The power of single molecule real-time sequencing technology in the de novo assembly of a eukaryotic genome.</title>
        <authorList>
            <person name="Sakai H."/>
            <person name="Naito K."/>
            <person name="Ogiso-Tanaka E."/>
            <person name="Takahashi Y."/>
            <person name="Iseki K."/>
            <person name="Muto C."/>
            <person name="Satou K."/>
            <person name="Teruya K."/>
            <person name="Shiroma A."/>
            <person name="Shimoji M."/>
            <person name="Hirano T."/>
            <person name="Itoh T."/>
            <person name="Kaga A."/>
            <person name="Tomooka N."/>
        </authorList>
    </citation>
    <scope>NUCLEOTIDE SEQUENCE [LARGE SCALE GENOMIC DNA]</scope>
    <source>
        <strain evidence="4">cv. Shumari</strain>
    </source>
</reference>
<evidence type="ECO:0000313" key="4">
    <source>
        <dbReference type="Proteomes" id="UP000291084"/>
    </source>
</evidence>
<evidence type="ECO:0000256" key="2">
    <source>
        <dbReference type="SAM" id="Phobius"/>
    </source>
</evidence>
<protein>
    <submittedName>
        <fullName evidence="3">Uncharacterized protein</fullName>
    </submittedName>
</protein>
<keyword evidence="2" id="KW-1133">Transmembrane helix</keyword>
<dbReference type="Proteomes" id="UP000291084">
    <property type="component" value="Chromosome 6"/>
</dbReference>
<dbReference type="EMBL" id="AP015039">
    <property type="protein sequence ID" value="BAT90672.1"/>
    <property type="molecule type" value="Genomic_DNA"/>
</dbReference>
<feature type="transmembrane region" description="Helical" evidence="2">
    <location>
        <begin position="52"/>
        <end position="76"/>
    </location>
</feature>
<keyword evidence="4" id="KW-1185">Reference proteome</keyword>
<dbReference type="Pfam" id="PF02493">
    <property type="entry name" value="MORN"/>
    <property type="match status" value="2"/>
</dbReference>
<dbReference type="GO" id="GO:0016020">
    <property type="term" value="C:membrane"/>
    <property type="evidence" value="ECO:0007669"/>
    <property type="project" value="UniProtKB-ARBA"/>
</dbReference>
<gene>
    <name evidence="3" type="primary">Vigan.06G194900</name>
    <name evidence="3" type="ORF">VIGAN_06194900</name>
</gene>
<keyword evidence="1" id="KW-0677">Repeat</keyword>
<name>A0A0S3SD26_PHAAN</name>
<proteinExistence type="predicted"/>
<keyword evidence="2" id="KW-0472">Membrane</keyword>
<accession>A0A0S3SD26</accession>
<dbReference type="SUPFAM" id="SSF82185">
    <property type="entry name" value="Histone H3 K4-specific methyltransferase SET7/9 N-terminal domain"/>
    <property type="match status" value="1"/>
</dbReference>
<keyword evidence="2" id="KW-0812">Transmembrane</keyword>
<evidence type="ECO:0000256" key="1">
    <source>
        <dbReference type="ARBA" id="ARBA00022737"/>
    </source>
</evidence>
<evidence type="ECO:0000313" key="3">
    <source>
        <dbReference type="EMBL" id="BAT90672.1"/>
    </source>
</evidence>
<organism evidence="3 4">
    <name type="scientific">Vigna angularis var. angularis</name>
    <dbReference type="NCBI Taxonomy" id="157739"/>
    <lineage>
        <taxon>Eukaryota</taxon>
        <taxon>Viridiplantae</taxon>
        <taxon>Streptophyta</taxon>
        <taxon>Embryophyta</taxon>
        <taxon>Tracheophyta</taxon>
        <taxon>Spermatophyta</taxon>
        <taxon>Magnoliopsida</taxon>
        <taxon>eudicotyledons</taxon>
        <taxon>Gunneridae</taxon>
        <taxon>Pentapetalae</taxon>
        <taxon>rosids</taxon>
        <taxon>fabids</taxon>
        <taxon>Fabales</taxon>
        <taxon>Fabaceae</taxon>
        <taxon>Papilionoideae</taxon>
        <taxon>50 kb inversion clade</taxon>
        <taxon>NPAAA clade</taxon>
        <taxon>indigoferoid/millettioid clade</taxon>
        <taxon>Phaseoleae</taxon>
        <taxon>Vigna</taxon>
    </lineage>
</organism>
<dbReference type="InterPro" id="IPR003409">
    <property type="entry name" value="MORN"/>
</dbReference>
<sequence length="80" mass="9044">MKWGSIGSTVVMYMVVNGSNGQCHGFGVHTCYDGSRHVGGFKWGVKHGHGEYHFRFVFAFQFTICTNALVILLELVEHYF</sequence>
<dbReference type="AlphaFoldDB" id="A0A0S3SD26"/>